<dbReference type="SUPFAM" id="SSF50249">
    <property type="entry name" value="Nucleic acid-binding proteins"/>
    <property type="match status" value="1"/>
</dbReference>
<gene>
    <name evidence="2" type="ORF">CASFOL_040062</name>
</gene>
<evidence type="ECO:0000313" key="2">
    <source>
        <dbReference type="EMBL" id="KAL3615768.1"/>
    </source>
</evidence>
<feature type="region of interest" description="Disordered" evidence="1">
    <location>
        <begin position="173"/>
        <end position="210"/>
    </location>
</feature>
<dbReference type="EMBL" id="JAVIJP010000099">
    <property type="protein sequence ID" value="KAL3615768.1"/>
    <property type="molecule type" value="Genomic_DNA"/>
</dbReference>
<feature type="compositionally biased region" description="Low complexity" evidence="1">
    <location>
        <begin position="305"/>
        <end position="317"/>
    </location>
</feature>
<dbReference type="Proteomes" id="UP001632038">
    <property type="component" value="Unassembled WGS sequence"/>
</dbReference>
<name>A0ABD3BEX5_9LAMI</name>
<dbReference type="InterPro" id="IPR012340">
    <property type="entry name" value="NA-bd_OB-fold"/>
</dbReference>
<accession>A0ABD3BEX5</accession>
<comment type="caution">
    <text evidence="2">The sequence shown here is derived from an EMBL/GenBank/DDBJ whole genome shotgun (WGS) entry which is preliminary data.</text>
</comment>
<reference evidence="3" key="1">
    <citation type="journal article" date="2024" name="IScience">
        <title>Strigolactones Initiate the Formation of Haustorium-like Structures in Castilleja.</title>
        <authorList>
            <person name="Buerger M."/>
            <person name="Peterson D."/>
            <person name="Chory J."/>
        </authorList>
    </citation>
    <scope>NUCLEOTIDE SEQUENCE [LARGE SCALE GENOMIC DNA]</scope>
</reference>
<feature type="region of interest" description="Disordered" evidence="1">
    <location>
        <begin position="293"/>
        <end position="339"/>
    </location>
</feature>
<organism evidence="2 3">
    <name type="scientific">Castilleja foliolosa</name>
    <dbReference type="NCBI Taxonomy" id="1961234"/>
    <lineage>
        <taxon>Eukaryota</taxon>
        <taxon>Viridiplantae</taxon>
        <taxon>Streptophyta</taxon>
        <taxon>Embryophyta</taxon>
        <taxon>Tracheophyta</taxon>
        <taxon>Spermatophyta</taxon>
        <taxon>Magnoliopsida</taxon>
        <taxon>eudicotyledons</taxon>
        <taxon>Gunneridae</taxon>
        <taxon>Pentapetalae</taxon>
        <taxon>asterids</taxon>
        <taxon>lamiids</taxon>
        <taxon>Lamiales</taxon>
        <taxon>Orobanchaceae</taxon>
        <taxon>Pedicularideae</taxon>
        <taxon>Castillejinae</taxon>
        <taxon>Castilleja</taxon>
    </lineage>
</organism>
<protein>
    <submittedName>
        <fullName evidence="2">Uncharacterized protein</fullName>
    </submittedName>
</protein>
<evidence type="ECO:0000256" key="1">
    <source>
        <dbReference type="SAM" id="MobiDB-lite"/>
    </source>
</evidence>
<dbReference type="Gene3D" id="2.40.50.140">
    <property type="entry name" value="Nucleic acid-binding proteins"/>
    <property type="match status" value="1"/>
</dbReference>
<dbReference type="AlphaFoldDB" id="A0ABD3BEX5"/>
<keyword evidence="3" id="KW-1185">Reference proteome</keyword>
<sequence>MATVDHAASLVIGQKAKFIPIPGSNISTVHFKFANYDTLKGRIKNPKLLTGTILVVLRRIRYGLQAQGKPYGKLFYGMKGWTTFIMDMLISTNDNTTKMTSLLQRRSGGGYFMAKNEPPHRRRGSVRGYYSHYLHNGVIQLESTYLTTAVINPKLPQTPDHVNSITFNAEGTASHAGEQNGREDGDNPRPLTQQSARQGKPEDDDDVTPNFKYSVNARITDETGGADAVFFNDSMYAMLQITCNDMVTKHGETDPKKLPRFMESIMNTPWLLHLAQKIDGSIVVNDVTKVTAASDHESETHIPGTSTFTPTTPTPKKTTSKRQEAITPDASERRKAKKA</sequence>
<proteinExistence type="predicted"/>
<evidence type="ECO:0000313" key="3">
    <source>
        <dbReference type="Proteomes" id="UP001632038"/>
    </source>
</evidence>